<evidence type="ECO:0000256" key="1">
    <source>
        <dbReference type="SAM" id="Phobius"/>
    </source>
</evidence>
<accession>A0ABN3HUM8</accession>
<evidence type="ECO:0000313" key="3">
    <source>
        <dbReference type="Proteomes" id="UP001501170"/>
    </source>
</evidence>
<organism evidence="2 3">
    <name type="scientific">Gordonia cholesterolivorans</name>
    <dbReference type="NCBI Taxonomy" id="559625"/>
    <lineage>
        <taxon>Bacteria</taxon>
        <taxon>Bacillati</taxon>
        <taxon>Actinomycetota</taxon>
        <taxon>Actinomycetes</taxon>
        <taxon>Mycobacteriales</taxon>
        <taxon>Gordoniaceae</taxon>
        <taxon>Gordonia</taxon>
    </lineage>
</organism>
<keyword evidence="1" id="KW-0812">Transmembrane</keyword>
<protein>
    <submittedName>
        <fullName evidence="2">DUF3618 domain-containing protein</fullName>
    </submittedName>
</protein>
<keyword evidence="3" id="KW-1185">Reference proteome</keyword>
<dbReference type="InterPro" id="IPR022062">
    <property type="entry name" value="DUF3618"/>
</dbReference>
<comment type="caution">
    <text evidence="2">The sequence shown here is derived from an EMBL/GenBank/DDBJ whole genome shotgun (WGS) entry which is preliminary data.</text>
</comment>
<proteinExistence type="predicted"/>
<sequence length="73" mass="7936">MADETARIEQEITKAREELAGTLDQLVERANPQRLADDAKTKAVAIVSRPPVKYGLIAVGALVAVVVVRKILR</sequence>
<name>A0ABN3HUM8_9ACTN</name>
<dbReference type="RefSeq" id="WP_006896542.1">
    <property type="nucleotide sequence ID" value="NZ_BAAARB010000018.1"/>
</dbReference>
<keyword evidence="1" id="KW-0472">Membrane</keyword>
<gene>
    <name evidence="2" type="ORF">GCM10009855_29710</name>
</gene>
<dbReference type="EMBL" id="BAAARB010000018">
    <property type="protein sequence ID" value="GAA2387648.1"/>
    <property type="molecule type" value="Genomic_DNA"/>
</dbReference>
<dbReference type="Pfam" id="PF12277">
    <property type="entry name" value="DUF3618"/>
    <property type="match status" value="1"/>
</dbReference>
<reference evidence="2 3" key="1">
    <citation type="journal article" date="2019" name="Int. J. Syst. Evol. Microbiol.">
        <title>The Global Catalogue of Microorganisms (GCM) 10K type strain sequencing project: providing services to taxonomists for standard genome sequencing and annotation.</title>
        <authorList>
            <consortium name="The Broad Institute Genomics Platform"/>
            <consortium name="The Broad Institute Genome Sequencing Center for Infectious Disease"/>
            <person name="Wu L."/>
            <person name="Ma J."/>
        </authorList>
    </citation>
    <scope>NUCLEOTIDE SEQUENCE [LARGE SCALE GENOMIC DNA]</scope>
    <source>
        <strain evidence="2 3">JCM 16227</strain>
    </source>
</reference>
<dbReference type="Proteomes" id="UP001501170">
    <property type="component" value="Unassembled WGS sequence"/>
</dbReference>
<feature type="transmembrane region" description="Helical" evidence="1">
    <location>
        <begin position="54"/>
        <end position="72"/>
    </location>
</feature>
<keyword evidence="1" id="KW-1133">Transmembrane helix</keyword>
<evidence type="ECO:0000313" key="2">
    <source>
        <dbReference type="EMBL" id="GAA2387648.1"/>
    </source>
</evidence>